<sequence length="259" mass="28036">HFGLSLMLVLYASWVAARSVLVAARSVLAAARSVLVAARSVLVTARSVLAAARSVLAAARSVLAATHLNFSSAGFGMSTPATTAGKVFLIFYGLFGCSANILSTSLREEAPLVFFIALKLIFVALLLSCCASTMKSYAEGWTFLDSFYFSFVAFSIIGFGDLVPCRRAGYQSQVLYQVANLLCILLGVCCVDLPLQLVWTFFRRHTGLAPENTHHRSATPGDDGVPFVKFSLCWFSLGDAHHTVYTFIPFKFEVCSITT</sequence>
<keyword evidence="6 9" id="KW-0406">Ion transport</keyword>
<reference evidence="13" key="2">
    <citation type="submission" date="2025-09" db="UniProtKB">
        <authorList>
            <consortium name="Ensembl"/>
        </authorList>
    </citation>
    <scope>IDENTIFICATION</scope>
</reference>
<dbReference type="Gene3D" id="1.10.287.70">
    <property type="match status" value="1"/>
</dbReference>
<dbReference type="InterPro" id="IPR013099">
    <property type="entry name" value="K_chnl_dom"/>
</dbReference>
<dbReference type="GO" id="GO:0005886">
    <property type="term" value="C:plasma membrane"/>
    <property type="evidence" value="ECO:0007669"/>
    <property type="project" value="TreeGrafter"/>
</dbReference>
<evidence type="ECO:0000256" key="6">
    <source>
        <dbReference type="ARBA" id="ARBA00023065"/>
    </source>
</evidence>
<keyword evidence="7 10" id="KW-0472">Membrane</keyword>
<evidence type="ECO:0000313" key="13">
    <source>
        <dbReference type="Ensembl" id="ENSEBUP00000024396.1"/>
    </source>
</evidence>
<protein>
    <recommendedName>
        <fullName evidence="12">Potassium channel domain-containing protein</fullName>
    </recommendedName>
</protein>
<evidence type="ECO:0000256" key="1">
    <source>
        <dbReference type="ARBA" id="ARBA00004141"/>
    </source>
</evidence>
<evidence type="ECO:0000313" key="14">
    <source>
        <dbReference type="Proteomes" id="UP000694388"/>
    </source>
</evidence>
<evidence type="ECO:0000259" key="12">
    <source>
        <dbReference type="Pfam" id="PF07885"/>
    </source>
</evidence>
<feature type="chain" id="PRO_5034641122" description="Potassium channel domain-containing protein" evidence="11">
    <location>
        <begin position="18"/>
        <end position="259"/>
    </location>
</feature>
<dbReference type="Pfam" id="PF07885">
    <property type="entry name" value="Ion_trans_2"/>
    <property type="match status" value="1"/>
</dbReference>
<evidence type="ECO:0000256" key="3">
    <source>
        <dbReference type="ARBA" id="ARBA00022692"/>
    </source>
</evidence>
<feature type="transmembrane region" description="Helical" evidence="10">
    <location>
        <begin position="143"/>
        <end position="162"/>
    </location>
</feature>
<dbReference type="PRINTS" id="PR01333">
    <property type="entry name" value="2POREKCHANEL"/>
</dbReference>
<evidence type="ECO:0000256" key="8">
    <source>
        <dbReference type="ARBA" id="ARBA00023303"/>
    </source>
</evidence>
<evidence type="ECO:0000256" key="11">
    <source>
        <dbReference type="SAM" id="SignalP"/>
    </source>
</evidence>
<dbReference type="Proteomes" id="UP000694388">
    <property type="component" value="Unplaced"/>
</dbReference>
<feature type="domain" description="Potassium channel" evidence="12">
    <location>
        <begin position="122"/>
        <end position="201"/>
    </location>
</feature>
<proteinExistence type="inferred from homology"/>
<evidence type="ECO:0000256" key="9">
    <source>
        <dbReference type="RuleBase" id="RU003857"/>
    </source>
</evidence>
<organism evidence="13 14">
    <name type="scientific">Eptatretus burgeri</name>
    <name type="common">Inshore hagfish</name>
    <dbReference type="NCBI Taxonomy" id="7764"/>
    <lineage>
        <taxon>Eukaryota</taxon>
        <taxon>Metazoa</taxon>
        <taxon>Chordata</taxon>
        <taxon>Craniata</taxon>
        <taxon>Vertebrata</taxon>
        <taxon>Cyclostomata</taxon>
        <taxon>Myxini</taxon>
        <taxon>Myxiniformes</taxon>
        <taxon>Myxinidae</taxon>
        <taxon>Eptatretinae</taxon>
        <taxon>Eptatretus</taxon>
    </lineage>
</organism>
<comment type="similarity">
    <text evidence="9">Belongs to the two pore domain potassium channel (TC 1.A.1.8) family.</text>
</comment>
<dbReference type="AlphaFoldDB" id="A0A8C4R4W5"/>
<keyword evidence="5 10" id="KW-1133">Transmembrane helix</keyword>
<keyword evidence="11" id="KW-0732">Signal</keyword>
<keyword evidence="8 9" id="KW-0407">Ion channel</keyword>
<keyword evidence="3 9" id="KW-0812">Transmembrane</keyword>
<dbReference type="PANTHER" id="PTHR11003">
    <property type="entry name" value="POTASSIUM CHANNEL, SUBFAMILY K"/>
    <property type="match status" value="1"/>
</dbReference>
<dbReference type="GO" id="GO:0030322">
    <property type="term" value="P:stabilization of membrane potential"/>
    <property type="evidence" value="ECO:0007669"/>
    <property type="project" value="TreeGrafter"/>
</dbReference>
<dbReference type="SUPFAM" id="SSF81324">
    <property type="entry name" value="Voltage-gated potassium channels"/>
    <property type="match status" value="1"/>
</dbReference>
<evidence type="ECO:0000256" key="7">
    <source>
        <dbReference type="ARBA" id="ARBA00023136"/>
    </source>
</evidence>
<name>A0A8C4R4W5_EPTBU</name>
<feature type="signal peptide" evidence="11">
    <location>
        <begin position="1"/>
        <end position="17"/>
    </location>
</feature>
<keyword evidence="2 9" id="KW-0813">Transport</keyword>
<reference evidence="13" key="1">
    <citation type="submission" date="2025-08" db="UniProtKB">
        <authorList>
            <consortium name="Ensembl"/>
        </authorList>
    </citation>
    <scope>IDENTIFICATION</scope>
</reference>
<dbReference type="Ensembl" id="ENSEBUT00000024972.1">
    <property type="protein sequence ID" value="ENSEBUP00000024396.1"/>
    <property type="gene ID" value="ENSEBUG00000015039.1"/>
</dbReference>
<feature type="transmembrane region" description="Helical" evidence="10">
    <location>
        <begin position="174"/>
        <end position="195"/>
    </location>
</feature>
<dbReference type="InterPro" id="IPR003280">
    <property type="entry name" value="2pore_dom_K_chnl"/>
</dbReference>
<feature type="transmembrane region" description="Helical" evidence="10">
    <location>
        <begin position="87"/>
        <end position="106"/>
    </location>
</feature>
<keyword evidence="4" id="KW-0630">Potassium</keyword>
<dbReference type="PANTHER" id="PTHR11003:SF10">
    <property type="entry name" value="POTASSIUM CHANNEL DOMAIN-CONTAINING PROTEIN"/>
    <property type="match status" value="1"/>
</dbReference>
<evidence type="ECO:0000256" key="5">
    <source>
        <dbReference type="ARBA" id="ARBA00022989"/>
    </source>
</evidence>
<accession>A0A8C4R4W5</accession>
<evidence type="ECO:0000256" key="2">
    <source>
        <dbReference type="ARBA" id="ARBA00022448"/>
    </source>
</evidence>
<keyword evidence="14" id="KW-1185">Reference proteome</keyword>
<evidence type="ECO:0000256" key="10">
    <source>
        <dbReference type="SAM" id="Phobius"/>
    </source>
</evidence>
<dbReference type="GO" id="GO:0015271">
    <property type="term" value="F:outward rectifier potassium channel activity"/>
    <property type="evidence" value="ECO:0007669"/>
    <property type="project" value="TreeGrafter"/>
</dbReference>
<evidence type="ECO:0000256" key="4">
    <source>
        <dbReference type="ARBA" id="ARBA00022958"/>
    </source>
</evidence>
<dbReference type="GeneTree" id="ENSGT00940000157960"/>
<feature type="transmembrane region" description="Helical" evidence="10">
    <location>
        <begin position="112"/>
        <end position="131"/>
    </location>
</feature>
<dbReference type="GO" id="GO:0022841">
    <property type="term" value="F:potassium ion leak channel activity"/>
    <property type="evidence" value="ECO:0007669"/>
    <property type="project" value="TreeGrafter"/>
</dbReference>
<comment type="subcellular location">
    <subcellularLocation>
        <location evidence="1">Membrane</location>
        <topology evidence="1">Multi-pass membrane protein</topology>
    </subcellularLocation>
</comment>